<dbReference type="AlphaFoldDB" id="A0A915HTM9"/>
<feature type="compositionally biased region" description="Basic and acidic residues" evidence="1">
    <location>
        <begin position="13"/>
        <end position="23"/>
    </location>
</feature>
<keyword evidence="2" id="KW-1185">Reference proteome</keyword>
<dbReference type="Proteomes" id="UP000887565">
    <property type="component" value="Unplaced"/>
</dbReference>
<feature type="region of interest" description="Disordered" evidence="1">
    <location>
        <begin position="41"/>
        <end position="115"/>
    </location>
</feature>
<dbReference type="WBParaSite" id="nRc.2.0.1.t04750-RA">
    <property type="protein sequence ID" value="nRc.2.0.1.t04750-RA"/>
    <property type="gene ID" value="nRc.2.0.1.g04750"/>
</dbReference>
<proteinExistence type="predicted"/>
<accession>A0A915HTM9</accession>
<organism evidence="2 3">
    <name type="scientific">Romanomermis culicivorax</name>
    <name type="common">Nematode worm</name>
    <dbReference type="NCBI Taxonomy" id="13658"/>
    <lineage>
        <taxon>Eukaryota</taxon>
        <taxon>Metazoa</taxon>
        <taxon>Ecdysozoa</taxon>
        <taxon>Nematoda</taxon>
        <taxon>Enoplea</taxon>
        <taxon>Dorylaimia</taxon>
        <taxon>Mermithida</taxon>
        <taxon>Mermithoidea</taxon>
        <taxon>Mermithidae</taxon>
        <taxon>Romanomermis</taxon>
    </lineage>
</organism>
<evidence type="ECO:0000313" key="2">
    <source>
        <dbReference type="Proteomes" id="UP000887565"/>
    </source>
</evidence>
<evidence type="ECO:0000256" key="1">
    <source>
        <dbReference type="SAM" id="MobiDB-lite"/>
    </source>
</evidence>
<evidence type="ECO:0000313" key="3">
    <source>
        <dbReference type="WBParaSite" id="nRc.2.0.1.t04750-RA"/>
    </source>
</evidence>
<feature type="region of interest" description="Disordered" evidence="1">
    <location>
        <begin position="1"/>
        <end position="28"/>
    </location>
</feature>
<reference evidence="3" key="1">
    <citation type="submission" date="2022-11" db="UniProtKB">
        <authorList>
            <consortium name="WormBaseParasite"/>
        </authorList>
    </citation>
    <scope>IDENTIFICATION</scope>
</reference>
<name>A0A915HTM9_ROMCU</name>
<protein>
    <submittedName>
        <fullName evidence="3">Uncharacterized protein</fullName>
    </submittedName>
</protein>
<feature type="compositionally biased region" description="Acidic residues" evidence="1">
    <location>
        <begin position="94"/>
        <end position="103"/>
    </location>
</feature>
<sequence>MFATLILPSSHSASREQPVKAESKGQPQYKCYFTKDGHTCELVGGATNGGGEVPLPSGSSTKQEKASGKPEPPSVKENSNAAEPMDNVALDADATTDDNDGDLFNDYGPTDPGAS</sequence>